<dbReference type="EMBL" id="JAWWNJ010000147">
    <property type="protein sequence ID" value="KAK6983801.1"/>
    <property type="molecule type" value="Genomic_DNA"/>
</dbReference>
<comment type="caution">
    <text evidence="2">The sequence shown here is derived from an EMBL/GenBank/DDBJ whole genome shotgun (WGS) entry which is preliminary data.</text>
</comment>
<feature type="signal peptide" evidence="1">
    <location>
        <begin position="1"/>
        <end position="21"/>
    </location>
</feature>
<gene>
    <name evidence="2" type="ORF">R3P38DRAFT_3459223</name>
</gene>
<name>A0AAV9ZIE9_9AGAR</name>
<evidence type="ECO:0000313" key="3">
    <source>
        <dbReference type="Proteomes" id="UP001362999"/>
    </source>
</evidence>
<reference evidence="2 3" key="1">
    <citation type="journal article" date="2024" name="J Genomics">
        <title>Draft genome sequencing and assembly of Favolaschia claudopus CIRM-BRFM 2984 isolated from oak limbs.</title>
        <authorList>
            <person name="Navarro D."/>
            <person name="Drula E."/>
            <person name="Chaduli D."/>
            <person name="Cazenave R."/>
            <person name="Ahrendt S."/>
            <person name="Wang J."/>
            <person name="Lipzen A."/>
            <person name="Daum C."/>
            <person name="Barry K."/>
            <person name="Grigoriev I.V."/>
            <person name="Favel A."/>
            <person name="Rosso M.N."/>
            <person name="Martin F."/>
        </authorList>
    </citation>
    <scope>NUCLEOTIDE SEQUENCE [LARGE SCALE GENOMIC DNA]</scope>
    <source>
        <strain evidence="2 3">CIRM-BRFM 2984</strain>
    </source>
</reference>
<evidence type="ECO:0000313" key="2">
    <source>
        <dbReference type="EMBL" id="KAK6983801.1"/>
    </source>
</evidence>
<keyword evidence="3" id="KW-1185">Reference proteome</keyword>
<dbReference type="AlphaFoldDB" id="A0AAV9ZIE9"/>
<protein>
    <submittedName>
        <fullName evidence="2">Uncharacterized protein</fullName>
    </submittedName>
</protein>
<evidence type="ECO:0000256" key="1">
    <source>
        <dbReference type="SAM" id="SignalP"/>
    </source>
</evidence>
<sequence length="126" mass="13674">MIFKPFLLLASALAMLQIAQGAALAERATRLCCKSVVKAPVPPFLLKLITDELMAAGVTLNPALSTGTGCYTRTGGNCLLYTALTFELPDIIFRKAMVSCSSFCETDSESRLNEPVDRRRGLKRSD</sequence>
<dbReference type="Proteomes" id="UP001362999">
    <property type="component" value="Unassembled WGS sequence"/>
</dbReference>
<accession>A0AAV9ZIE9</accession>
<feature type="chain" id="PRO_5043900497" evidence="1">
    <location>
        <begin position="22"/>
        <end position="126"/>
    </location>
</feature>
<organism evidence="2 3">
    <name type="scientific">Favolaschia claudopus</name>
    <dbReference type="NCBI Taxonomy" id="2862362"/>
    <lineage>
        <taxon>Eukaryota</taxon>
        <taxon>Fungi</taxon>
        <taxon>Dikarya</taxon>
        <taxon>Basidiomycota</taxon>
        <taxon>Agaricomycotina</taxon>
        <taxon>Agaricomycetes</taxon>
        <taxon>Agaricomycetidae</taxon>
        <taxon>Agaricales</taxon>
        <taxon>Marasmiineae</taxon>
        <taxon>Mycenaceae</taxon>
        <taxon>Favolaschia</taxon>
    </lineage>
</organism>
<proteinExistence type="predicted"/>
<keyword evidence="1" id="KW-0732">Signal</keyword>